<dbReference type="Pfam" id="PF08241">
    <property type="entry name" value="Methyltransf_11"/>
    <property type="match status" value="1"/>
</dbReference>
<organism evidence="2 3">
    <name type="scientific">Leptospira vanthielii</name>
    <dbReference type="NCBI Taxonomy" id="293085"/>
    <lineage>
        <taxon>Bacteria</taxon>
        <taxon>Pseudomonadati</taxon>
        <taxon>Spirochaetota</taxon>
        <taxon>Spirochaetia</taxon>
        <taxon>Leptospirales</taxon>
        <taxon>Leptospiraceae</taxon>
        <taxon>Leptospira</taxon>
    </lineage>
</organism>
<dbReference type="PANTHER" id="PTHR43591:SF24">
    <property type="entry name" value="2-METHOXY-6-POLYPRENYL-1,4-BENZOQUINOL METHYLASE, MITOCHONDRIAL"/>
    <property type="match status" value="1"/>
</dbReference>
<dbReference type="InterPro" id="IPR029063">
    <property type="entry name" value="SAM-dependent_MTases_sf"/>
</dbReference>
<proteinExistence type="predicted"/>
<gene>
    <name evidence="2" type="ORF">EHQ95_02015</name>
</gene>
<dbReference type="PANTHER" id="PTHR43591">
    <property type="entry name" value="METHYLTRANSFERASE"/>
    <property type="match status" value="1"/>
</dbReference>
<evidence type="ECO:0000313" key="2">
    <source>
        <dbReference type="EMBL" id="TGM60675.1"/>
    </source>
</evidence>
<dbReference type="GO" id="GO:0032259">
    <property type="term" value="P:methylation"/>
    <property type="evidence" value="ECO:0007669"/>
    <property type="project" value="UniProtKB-KW"/>
</dbReference>
<evidence type="ECO:0000259" key="1">
    <source>
        <dbReference type="Pfam" id="PF08241"/>
    </source>
</evidence>
<protein>
    <submittedName>
        <fullName evidence="2">Class I SAM-dependent methyltransferase</fullName>
    </submittedName>
</protein>
<sequence>MDNHYKQFYGSARMKYDDLYESEKRIFGLLNLQNRSILDVGCALGGFYNVFKSLDSSAKYTGIDFSESLILEAKNRYPEANFIKMDATQLEFENNSFDIVVCNSVQAHIPNYRSLISEVYRVAKYSCVLDTRLTFQNTQNIGDEDLSYYVLNMGEMFEIIEKLENLQTFVLHSNKITPNKNKLHSKDYVDVGVFSGLFLFEKQAK</sequence>
<dbReference type="SUPFAM" id="SSF53335">
    <property type="entry name" value="S-adenosyl-L-methionine-dependent methyltransferases"/>
    <property type="match status" value="1"/>
</dbReference>
<name>A0ABY2NSR6_9LEPT</name>
<dbReference type="GO" id="GO:0008168">
    <property type="term" value="F:methyltransferase activity"/>
    <property type="evidence" value="ECO:0007669"/>
    <property type="project" value="UniProtKB-KW"/>
</dbReference>
<dbReference type="Gene3D" id="3.40.50.150">
    <property type="entry name" value="Vaccinia Virus protein VP39"/>
    <property type="match status" value="1"/>
</dbReference>
<dbReference type="Proteomes" id="UP000298112">
    <property type="component" value="Unassembled WGS sequence"/>
</dbReference>
<feature type="domain" description="Methyltransferase type 11" evidence="1">
    <location>
        <begin position="38"/>
        <end position="124"/>
    </location>
</feature>
<keyword evidence="3" id="KW-1185">Reference proteome</keyword>
<evidence type="ECO:0000313" key="3">
    <source>
        <dbReference type="Proteomes" id="UP000298112"/>
    </source>
</evidence>
<reference evidence="3" key="1">
    <citation type="journal article" date="2019" name="PLoS Negl. Trop. Dis.">
        <title>Revisiting the worldwide diversity of Leptospira species in the environment.</title>
        <authorList>
            <person name="Vincent A.T."/>
            <person name="Schiettekatte O."/>
            <person name="Bourhy P."/>
            <person name="Veyrier F.J."/>
            <person name="Picardeau M."/>
        </authorList>
    </citation>
    <scope>NUCLEOTIDE SEQUENCE [LARGE SCALE GENOMIC DNA]</scope>
    <source>
        <strain evidence="3">201601955</strain>
    </source>
</reference>
<dbReference type="CDD" id="cd02440">
    <property type="entry name" value="AdoMet_MTases"/>
    <property type="match status" value="1"/>
</dbReference>
<keyword evidence="2" id="KW-0489">Methyltransferase</keyword>
<dbReference type="InterPro" id="IPR013216">
    <property type="entry name" value="Methyltransf_11"/>
</dbReference>
<accession>A0ABY2NSR6</accession>
<keyword evidence="2" id="KW-0808">Transferase</keyword>
<dbReference type="EMBL" id="RQHF01000008">
    <property type="protein sequence ID" value="TGM60675.1"/>
    <property type="molecule type" value="Genomic_DNA"/>
</dbReference>
<comment type="caution">
    <text evidence="2">The sequence shown here is derived from an EMBL/GenBank/DDBJ whole genome shotgun (WGS) entry which is preliminary data.</text>
</comment>